<dbReference type="InterPro" id="IPR000383">
    <property type="entry name" value="Xaa-Pro-like_dom"/>
</dbReference>
<feature type="compositionally biased region" description="Low complexity" evidence="1">
    <location>
        <begin position="206"/>
        <end position="223"/>
    </location>
</feature>
<proteinExistence type="predicted"/>
<evidence type="ECO:0000259" key="2">
    <source>
        <dbReference type="Pfam" id="PF02129"/>
    </source>
</evidence>
<feature type="region of interest" description="Disordered" evidence="1">
    <location>
        <begin position="1"/>
        <end position="33"/>
    </location>
</feature>
<evidence type="ECO:0000313" key="4">
    <source>
        <dbReference type="Proteomes" id="UP000010411"/>
    </source>
</evidence>
<feature type="region of interest" description="Disordered" evidence="1">
    <location>
        <begin position="178"/>
        <end position="246"/>
    </location>
</feature>
<name>L1KID2_9ACTN</name>
<dbReference type="AlphaFoldDB" id="L1KID2"/>
<organism evidence="3 4">
    <name type="scientific">Streptomyces ipomoeae 91-03</name>
    <dbReference type="NCBI Taxonomy" id="698759"/>
    <lineage>
        <taxon>Bacteria</taxon>
        <taxon>Bacillati</taxon>
        <taxon>Actinomycetota</taxon>
        <taxon>Actinomycetes</taxon>
        <taxon>Kitasatosporales</taxon>
        <taxon>Streptomycetaceae</taxon>
        <taxon>Streptomyces</taxon>
    </lineage>
</organism>
<gene>
    <name evidence="3" type="ORF">STRIP9103_09353</name>
</gene>
<protein>
    <recommendedName>
        <fullName evidence="2">Xaa-Pro dipeptidyl-peptidase-like domain-containing protein</fullName>
    </recommendedName>
</protein>
<keyword evidence="4" id="KW-1185">Reference proteome</keyword>
<accession>L1KID2</accession>
<sequence>MGGGRRRAGSGQGHDSRGVQLRRERRFPNPRNPLEEREILRGLRALPLNGADTAVLGHRNAYIQNVLDHDADAPFWQAAHHTARVADITVPASLVGGWYDIFPPGRLRDFRVFQETGPGIHRVTIGPWPHWARAMDGPAAREALEFDLAHARGEQPPERTPVRLFVMGGGKWHDFPSRPPPGYEPRRFHLQPGGALSTDLPGGSVPRTATATARPTPPSRSAAGACGPCRSTASWTTPSWRPGRTS</sequence>
<dbReference type="PATRIC" id="fig|698759.3.peg.8706"/>
<dbReference type="EMBL" id="AEJC01000642">
    <property type="protein sequence ID" value="EKX60581.1"/>
    <property type="molecule type" value="Genomic_DNA"/>
</dbReference>
<evidence type="ECO:0000313" key="3">
    <source>
        <dbReference type="EMBL" id="EKX60581.1"/>
    </source>
</evidence>
<dbReference type="Proteomes" id="UP000010411">
    <property type="component" value="Unassembled WGS sequence"/>
</dbReference>
<feature type="domain" description="Xaa-Pro dipeptidyl-peptidase-like" evidence="2">
    <location>
        <begin position="49"/>
        <end position="130"/>
    </location>
</feature>
<comment type="caution">
    <text evidence="3">The sequence shown here is derived from an EMBL/GenBank/DDBJ whole genome shotgun (WGS) entry which is preliminary data.</text>
</comment>
<feature type="compositionally biased region" description="Polar residues" evidence="1">
    <location>
        <begin position="231"/>
        <end position="246"/>
    </location>
</feature>
<dbReference type="Gene3D" id="3.40.50.1820">
    <property type="entry name" value="alpha/beta hydrolase"/>
    <property type="match status" value="1"/>
</dbReference>
<dbReference type="OrthoDB" id="5240615at2"/>
<dbReference type="SUPFAM" id="SSF53474">
    <property type="entry name" value="alpha/beta-Hydrolases"/>
    <property type="match status" value="1"/>
</dbReference>
<dbReference type="GO" id="GO:0016787">
    <property type="term" value="F:hydrolase activity"/>
    <property type="evidence" value="ECO:0007669"/>
    <property type="project" value="InterPro"/>
</dbReference>
<dbReference type="InterPro" id="IPR029058">
    <property type="entry name" value="AB_hydrolase_fold"/>
</dbReference>
<dbReference type="RefSeq" id="WP_009340118.1">
    <property type="nucleotide sequence ID" value="NZ_AEJC01000642.1"/>
</dbReference>
<evidence type="ECO:0000256" key="1">
    <source>
        <dbReference type="SAM" id="MobiDB-lite"/>
    </source>
</evidence>
<dbReference type="Pfam" id="PF02129">
    <property type="entry name" value="Peptidase_S15"/>
    <property type="match status" value="1"/>
</dbReference>
<reference evidence="3 4" key="1">
    <citation type="submission" date="2012-11" db="EMBL/GenBank/DDBJ databases">
        <authorList>
            <person name="Huguet-Tapia J.C."/>
            <person name="Durkin A.S."/>
            <person name="Pettis G.S."/>
            <person name="Badger J.H."/>
        </authorList>
    </citation>
    <scope>NUCLEOTIDE SEQUENCE [LARGE SCALE GENOMIC DNA]</scope>
    <source>
        <strain evidence="3 4">91-03</strain>
    </source>
</reference>